<name>A0A0B0NAF1_GOSAR</name>
<proteinExistence type="predicted"/>
<sequence length="30" mass="3420">MIHSFGSYTTMGQFELLTSFLCCMLTRIGM</sequence>
<dbReference type="Proteomes" id="UP000032142">
    <property type="component" value="Unassembled WGS sequence"/>
</dbReference>
<keyword evidence="2" id="KW-1185">Reference proteome</keyword>
<gene>
    <name evidence="1" type="ORF">F383_13395</name>
</gene>
<reference evidence="2" key="1">
    <citation type="submission" date="2014-09" db="EMBL/GenBank/DDBJ databases">
        <authorList>
            <person name="Mudge J."/>
            <person name="Ramaraj T."/>
            <person name="Lindquist I.E."/>
            <person name="Bharti A.K."/>
            <person name="Sundararajan A."/>
            <person name="Cameron C.T."/>
            <person name="Woodward J.E."/>
            <person name="May G.D."/>
            <person name="Brubaker C."/>
            <person name="Broadhvest J."/>
            <person name="Wilkins T.A."/>
        </authorList>
    </citation>
    <scope>NUCLEOTIDE SEQUENCE</scope>
    <source>
        <strain evidence="2">cv. AKA8401</strain>
    </source>
</reference>
<protein>
    <submittedName>
        <fullName evidence="1">Uncharacterized protein</fullName>
    </submittedName>
</protein>
<organism evidence="1 2">
    <name type="scientific">Gossypium arboreum</name>
    <name type="common">Tree cotton</name>
    <name type="synonym">Gossypium nanking</name>
    <dbReference type="NCBI Taxonomy" id="29729"/>
    <lineage>
        <taxon>Eukaryota</taxon>
        <taxon>Viridiplantae</taxon>
        <taxon>Streptophyta</taxon>
        <taxon>Embryophyta</taxon>
        <taxon>Tracheophyta</taxon>
        <taxon>Spermatophyta</taxon>
        <taxon>Magnoliopsida</taxon>
        <taxon>eudicotyledons</taxon>
        <taxon>Gunneridae</taxon>
        <taxon>Pentapetalae</taxon>
        <taxon>rosids</taxon>
        <taxon>malvids</taxon>
        <taxon>Malvales</taxon>
        <taxon>Malvaceae</taxon>
        <taxon>Malvoideae</taxon>
        <taxon>Gossypium</taxon>
    </lineage>
</organism>
<dbReference type="EMBL" id="KN391733">
    <property type="protein sequence ID" value="KHG09642.1"/>
    <property type="molecule type" value="Genomic_DNA"/>
</dbReference>
<dbReference type="AlphaFoldDB" id="A0A0B0NAF1"/>
<accession>A0A0B0NAF1</accession>
<evidence type="ECO:0000313" key="1">
    <source>
        <dbReference type="EMBL" id="KHG09642.1"/>
    </source>
</evidence>
<evidence type="ECO:0000313" key="2">
    <source>
        <dbReference type="Proteomes" id="UP000032142"/>
    </source>
</evidence>